<dbReference type="AlphaFoldDB" id="A0A6V8LAV8"/>
<feature type="region of interest" description="Disordered" evidence="1">
    <location>
        <begin position="97"/>
        <end position="120"/>
    </location>
</feature>
<organism evidence="2 3">
    <name type="scientific">Phytohabitans rumicis</name>
    <dbReference type="NCBI Taxonomy" id="1076125"/>
    <lineage>
        <taxon>Bacteria</taxon>
        <taxon>Bacillati</taxon>
        <taxon>Actinomycetota</taxon>
        <taxon>Actinomycetes</taxon>
        <taxon>Micromonosporales</taxon>
        <taxon>Micromonosporaceae</taxon>
    </lineage>
</organism>
<dbReference type="EMBL" id="BLPG01000001">
    <property type="protein sequence ID" value="GFJ92750.1"/>
    <property type="molecule type" value="Genomic_DNA"/>
</dbReference>
<gene>
    <name evidence="2" type="ORF">Prum_063920</name>
</gene>
<evidence type="ECO:0000256" key="1">
    <source>
        <dbReference type="SAM" id="MobiDB-lite"/>
    </source>
</evidence>
<evidence type="ECO:0000313" key="3">
    <source>
        <dbReference type="Proteomes" id="UP000482960"/>
    </source>
</evidence>
<accession>A0A6V8LAV8</accession>
<reference evidence="2 3" key="2">
    <citation type="submission" date="2020-03" db="EMBL/GenBank/DDBJ databases">
        <authorList>
            <person name="Ichikawa N."/>
            <person name="Kimura A."/>
            <person name="Kitahashi Y."/>
            <person name="Uohara A."/>
        </authorList>
    </citation>
    <scope>NUCLEOTIDE SEQUENCE [LARGE SCALE GENOMIC DNA]</scope>
    <source>
        <strain evidence="2 3">NBRC 108638</strain>
    </source>
</reference>
<sequence>MELVERDGQVRAHAWATDPHAGVIRDWGEVPLDGLYADGPTSNNVCGYRATFDLGHARTQIQANMLHSVMVCAAFTTFTDGSGRVNYLSREFLHRRGAQSTDDLPPPSASDDDPACARGDDRLPMLAAPIVPDRLLTRWRNTDAATKGIPEVSISLRDGQPCLRVTAAGPDGPIDWGEVPITLYTDISVTGGGRSAAEPGAPHYADIRATDGGPAFFASFDHGFMRVHVQARFNIGILPFVIFNEFLDDSGRADYFQREVFVR</sequence>
<keyword evidence="3" id="KW-1185">Reference proteome</keyword>
<proteinExistence type="predicted"/>
<name>A0A6V8LAV8_9ACTN</name>
<protein>
    <submittedName>
        <fullName evidence="2">Uncharacterized protein</fullName>
    </submittedName>
</protein>
<reference evidence="2 3" key="1">
    <citation type="submission" date="2020-03" db="EMBL/GenBank/DDBJ databases">
        <title>Whole genome shotgun sequence of Phytohabitans rumicis NBRC 108638.</title>
        <authorList>
            <person name="Komaki H."/>
            <person name="Tamura T."/>
        </authorList>
    </citation>
    <scope>NUCLEOTIDE SEQUENCE [LARGE SCALE GENOMIC DNA]</scope>
    <source>
        <strain evidence="2 3">NBRC 108638</strain>
    </source>
</reference>
<dbReference type="RefSeq" id="WP_173079555.1">
    <property type="nucleotide sequence ID" value="NZ_BLPG01000001.1"/>
</dbReference>
<dbReference type="Proteomes" id="UP000482960">
    <property type="component" value="Unassembled WGS sequence"/>
</dbReference>
<comment type="caution">
    <text evidence="2">The sequence shown here is derived from an EMBL/GenBank/DDBJ whole genome shotgun (WGS) entry which is preliminary data.</text>
</comment>
<evidence type="ECO:0000313" key="2">
    <source>
        <dbReference type="EMBL" id="GFJ92750.1"/>
    </source>
</evidence>